<name>A0A9E6XUW8_9ACTN</name>
<dbReference type="AlphaFoldDB" id="A0A9E6XUW8"/>
<dbReference type="SUPFAM" id="SSF52540">
    <property type="entry name" value="P-loop containing nucleoside triphosphate hydrolases"/>
    <property type="match status" value="1"/>
</dbReference>
<dbReference type="EMBL" id="CP087164">
    <property type="protein sequence ID" value="UGS34910.1"/>
    <property type="molecule type" value="Genomic_DNA"/>
</dbReference>
<dbReference type="RefSeq" id="WP_259314576.1">
    <property type="nucleotide sequence ID" value="NZ_CP087164.1"/>
</dbReference>
<dbReference type="PANTHER" id="PTHR42759">
    <property type="entry name" value="MOXR FAMILY PROTEIN"/>
    <property type="match status" value="1"/>
</dbReference>
<evidence type="ECO:0000313" key="2">
    <source>
        <dbReference type="EMBL" id="UGS34910.1"/>
    </source>
</evidence>
<dbReference type="InterPro" id="IPR003593">
    <property type="entry name" value="AAA+_ATPase"/>
</dbReference>
<accession>A0A9E6XUW8</accession>
<sequence>MTIRDELAEVVAARGTGLIGDWLGPLEVKQDVLAVLHAGRNLLLEGPVGSGKTMLAGAVAAGLPPIRFAGCDFGCLPGESACPQCRSGVVRDEEHIVFGAQRLMRVQGSPDLVAEDLAGDVDPVAALEYGALDVRALRPGRLLRAHRRICFIDELNRLSERLQNLLLELLEEGAMTIGGYDVRFGVDTVVVATMNPSEYVGVERLSEALADRFERVRLDYPSAEDEVRILRSRAARDAGDRLDADPPPEAAAAIVAFANALRGDPDVQTPPSVRATIAAYDLARSRRVFDGARPWGDAVRDGLRLAFRGRVVLAAGTAEAERVDRWLDGRLRRLELAL</sequence>
<protein>
    <recommendedName>
        <fullName evidence="1">AAA+ ATPase domain-containing protein</fullName>
    </recommendedName>
</protein>
<dbReference type="Pfam" id="PF07726">
    <property type="entry name" value="AAA_3"/>
    <property type="match status" value="1"/>
</dbReference>
<dbReference type="InterPro" id="IPR050764">
    <property type="entry name" value="CbbQ/NirQ/NorQ/GpvN"/>
</dbReference>
<gene>
    <name evidence="2" type="ORF">DSM104329_01292</name>
</gene>
<reference evidence="2" key="1">
    <citation type="journal article" date="2022" name="Int. J. Syst. Evol. Microbiol.">
        <title>Pseudomonas aegrilactucae sp. nov. and Pseudomonas morbosilactucae sp. nov., pathogens causing bacterial rot of lettuce in Japan.</title>
        <authorList>
            <person name="Sawada H."/>
            <person name="Fujikawa T."/>
            <person name="Satou M."/>
        </authorList>
    </citation>
    <scope>NUCLEOTIDE SEQUENCE</scope>
    <source>
        <strain evidence="2">0166_1</strain>
    </source>
</reference>
<evidence type="ECO:0000259" key="1">
    <source>
        <dbReference type="SMART" id="SM00382"/>
    </source>
</evidence>
<dbReference type="InterPro" id="IPR011703">
    <property type="entry name" value="ATPase_AAA-3"/>
</dbReference>
<dbReference type="Proteomes" id="UP001162834">
    <property type="component" value="Chromosome"/>
</dbReference>
<dbReference type="InterPro" id="IPR000523">
    <property type="entry name" value="Mg_chelatse_chII-like_cat_dom"/>
</dbReference>
<dbReference type="Pfam" id="PF01078">
    <property type="entry name" value="Mg_chelatase"/>
    <property type="match status" value="1"/>
</dbReference>
<keyword evidence="3" id="KW-1185">Reference proteome</keyword>
<dbReference type="Gene3D" id="3.40.50.300">
    <property type="entry name" value="P-loop containing nucleotide triphosphate hydrolases"/>
    <property type="match status" value="1"/>
</dbReference>
<proteinExistence type="predicted"/>
<dbReference type="SMART" id="SM00382">
    <property type="entry name" value="AAA"/>
    <property type="match status" value="1"/>
</dbReference>
<dbReference type="KEGG" id="sbae:DSM104329_01292"/>
<organism evidence="2 3">
    <name type="scientific">Capillimicrobium parvum</name>
    <dbReference type="NCBI Taxonomy" id="2884022"/>
    <lineage>
        <taxon>Bacteria</taxon>
        <taxon>Bacillati</taxon>
        <taxon>Actinomycetota</taxon>
        <taxon>Thermoleophilia</taxon>
        <taxon>Solirubrobacterales</taxon>
        <taxon>Capillimicrobiaceae</taxon>
        <taxon>Capillimicrobium</taxon>
    </lineage>
</organism>
<dbReference type="GO" id="GO:0016887">
    <property type="term" value="F:ATP hydrolysis activity"/>
    <property type="evidence" value="ECO:0007669"/>
    <property type="project" value="InterPro"/>
</dbReference>
<evidence type="ECO:0000313" key="3">
    <source>
        <dbReference type="Proteomes" id="UP001162834"/>
    </source>
</evidence>
<feature type="domain" description="AAA+ ATPase" evidence="1">
    <location>
        <begin position="38"/>
        <end position="224"/>
    </location>
</feature>
<dbReference type="GO" id="GO:0005524">
    <property type="term" value="F:ATP binding"/>
    <property type="evidence" value="ECO:0007669"/>
    <property type="project" value="InterPro"/>
</dbReference>
<dbReference type="PIRSF" id="PIRSF002849">
    <property type="entry name" value="AAA_ATPase_chaperone_MoxR_prd"/>
    <property type="match status" value="1"/>
</dbReference>
<dbReference type="PANTHER" id="PTHR42759:SF1">
    <property type="entry name" value="MAGNESIUM-CHELATASE SUBUNIT CHLD"/>
    <property type="match status" value="1"/>
</dbReference>
<dbReference type="InterPro" id="IPR027417">
    <property type="entry name" value="P-loop_NTPase"/>
</dbReference>